<keyword evidence="1" id="KW-0812">Transmembrane</keyword>
<organism evidence="3 4">
    <name type="scientific">Desulfuromonas versatilis</name>
    <dbReference type="NCBI Taxonomy" id="2802975"/>
    <lineage>
        <taxon>Bacteria</taxon>
        <taxon>Pseudomonadati</taxon>
        <taxon>Thermodesulfobacteriota</taxon>
        <taxon>Desulfuromonadia</taxon>
        <taxon>Desulfuromonadales</taxon>
        <taxon>Desulfuromonadaceae</taxon>
        <taxon>Desulfuromonas</taxon>
    </lineage>
</organism>
<reference evidence="3 4" key="1">
    <citation type="journal article" date="2016" name="C (Basel)">
        <title>Selective Growth of and Electricity Production by Marine Exoelectrogenic Bacteria in Self-Aggregated Hydrogel of Microbially Reduced Graphene Oxide.</title>
        <authorList>
            <person name="Yoshida N."/>
            <person name="Goto Y."/>
            <person name="Miyata Y."/>
        </authorList>
    </citation>
    <scope>NUCLEOTIDE SEQUENCE [LARGE SCALE GENOMIC DNA]</scope>
    <source>
        <strain evidence="3 4">NIT-T3</strain>
    </source>
</reference>
<protein>
    <recommendedName>
        <fullName evidence="5">Flagellar biosynthetic protein FliP</fullName>
    </recommendedName>
</protein>
<keyword evidence="2" id="KW-0732">Signal</keyword>
<gene>
    <name evidence="3" type="ORF">DESUT3_18540</name>
</gene>
<evidence type="ECO:0008006" key="5">
    <source>
        <dbReference type="Google" id="ProtNLM"/>
    </source>
</evidence>
<evidence type="ECO:0000313" key="3">
    <source>
        <dbReference type="EMBL" id="BCR04785.1"/>
    </source>
</evidence>
<keyword evidence="1" id="KW-0472">Membrane</keyword>
<sequence>MKTSLNNTLALLFASAAPAMAALNPEAEAFGLVARLFITFLALVLVTQLLPGLMLLISMIGGLFGKEPKPQRNS</sequence>
<feature type="chain" id="PRO_5047124331" description="Flagellar biosynthetic protein FliP" evidence="2">
    <location>
        <begin position="22"/>
        <end position="74"/>
    </location>
</feature>
<feature type="signal peptide" evidence="2">
    <location>
        <begin position="1"/>
        <end position="21"/>
    </location>
</feature>
<feature type="transmembrane region" description="Helical" evidence="1">
    <location>
        <begin position="37"/>
        <end position="64"/>
    </location>
</feature>
<dbReference type="Proteomes" id="UP001319827">
    <property type="component" value="Chromosome"/>
</dbReference>
<evidence type="ECO:0000313" key="4">
    <source>
        <dbReference type="Proteomes" id="UP001319827"/>
    </source>
</evidence>
<dbReference type="EMBL" id="AP024355">
    <property type="protein sequence ID" value="BCR04785.1"/>
    <property type="molecule type" value="Genomic_DNA"/>
</dbReference>
<evidence type="ECO:0000256" key="2">
    <source>
        <dbReference type="SAM" id="SignalP"/>
    </source>
</evidence>
<dbReference type="RefSeq" id="WP_221252234.1">
    <property type="nucleotide sequence ID" value="NZ_AP024355.1"/>
</dbReference>
<keyword evidence="1" id="KW-1133">Transmembrane helix</keyword>
<name>A0ABN6DXL9_9BACT</name>
<keyword evidence="4" id="KW-1185">Reference proteome</keyword>
<proteinExistence type="predicted"/>
<evidence type="ECO:0000256" key="1">
    <source>
        <dbReference type="SAM" id="Phobius"/>
    </source>
</evidence>
<reference evidence="3 4" key="2">
    <citation type="journal article" date="2021" name="Int. J. Syst. Evol. Microbiol.">
        <title>Isolation and Polyphasic Characterization of Desulfuromonas versatilis sp. Nov., an Electrogenic Bacteria Capable of Versatile Metabolism Isolated from a Graphene Oxide-Reducing Enrichment Culture.</title>
        <authorList>
            <person name="Xie L."/>
            <person name="Yoshida N."/>
            <person name="Ishii S."/>
            <person name="Meng L."/>
        </authorList>
    </citation>
    <scope>NUCLEOTIDE SEQUENCE [LARGE SCALE GENOMIC DNA]</scope>
    <source>
        <strain evidence="3 4">NIT-T3</strain>
    </source>
</reference>
<accession>A0ABN6DXL9</accession>